<name>A0A8U0A7J9_9EURY</name>
<dbReference type="GeneID" id="71929507"/>
<dbReference type="Proteomes" id="UP000831768">
    <property type="component" value="Plasmid unnamed2"/>
</dbReference>
<sequence length="121" mass="12422">MPAIETTGLTEQYGGVTAVADLDLAVEVDRVPEGPCSVGGVAGASVTDTTVIVQCGDEAKTGVLTVLDEAGASVRDFELTEISLEEPFMTYTTDHPSSTGDTHLDDSPTTTDTSATVGGRQ</sequence>
<keyword evidence="2" id="KW-0614">Plasmid</keyword>
<evidence type="ECO:0000256" key="1">
    <source>
        <dbReference type="SAM" id="MobiDB-lite"/>
    </source>
</evidence>
<accession>A0A8U0A7J9</accession>
<proteinExistence type="predicted"/>
<dbReference type="RefSeq" id="WP_247995473.1">
    <property type="nucleotide sequence ID" value="NZ_CP096021.1"/>
</dbReference>
<dbReference type="KEGG" id="haad:MW046_15630"/>
<gene>
    <name evidence="2" type="ORF">MW046_15630</name>
</gene>
<evidence type="ECO:0000313" key="2">
    <source>
        <dbReference type="EMBL" id="UPM44819.1"/>
    </source>
</evidence>
<feature type="compositionally biased region" description="Low complexity" evidence="1">
    <location>
        <begin position="107"/>
        <end position="121"/>
    </location>
</feature>
<protein>
    <submittedName>
        <fullName evidence="2">Uncharacterized protein</fullName>
    </submittedName>
</protein>
<feature type="region of interest" description="Disordered" evidence="1">
    <location>
        <begin position="88"/>
        <end position="121"/>
    </location>
</feature>
<geneLocation type="plasmid" evidence="2 3">
    <name>unnamed2</name>
</geneLocation>
<dbReference type="EMBL" id="CP096021">
    <property type="protein sequence ID" value="UPM44819.1"/>
    <property type="molecule type" value="Genomic_DNA"/>
</dbReference>
<reference evidence="2" key="1">
    <citation type="submission" date="2022-04" db="EMBL/GenBank/DDBJ databases">
        <title>Halocatena sp. nov., isolated from a salt lake.</title>
        <authorList>
            <person name="Cui H.-L."/>
        </authorList>
    </citation>
    <scope>NUCLEOTIDE SEQUENCE</scope>
    <source>
        <strain evidence="2">AD-1</strain>
        <plasmid evidence="2">unnamed2</plasmid>
    </source>
</reference>
<organism evidence="2 3">
    <name type="scientific">Halocatena salina</name>
    <dbReference type="NCBI Taxonomy" id="2934340"/>
    <lineage>
        <taxon>Archaea</taxon>
        <taxon>Methanobacteriati</taxon>
        <taxon>Methanobacteriota</taxon>
        <taxon>Stenosarchaea group</taxon>
        <taxon>Halobacteria</taxon>
        <taxon>Halobacteriales</taxon>
        <taxon>Natronomonadaceae</taxon>
        <taxon>Halocatena</taxon>
    </lineage>
</organism>
<dbReference type="AlphaFoldDB" id="A0A8U0A7J9"/>
<keyword evidence="3" id="KW-1185">Reference proteome</keyword>
<feature type="compositionally biased region" description="Polar residues" evidence="1">
    <location>
        <begin position="90"/>
        <end position="100"/>
    </location>
</feature>
<evidence type="ECO:0000313" key="3">
    <source>
        <dbReference type="Proteomes" id="UP000831768"/>
    </source>
</evidence>